<dbReference type="InterPro" id="IPR008794">
    <property type="entry name" value="Pro_racemase_fam"/>
</dbReference>
<proteinExistence type="inferred from homology"/>
<dbReference type="FunFam" id="3.10.310.10:FF:000003">
    <property type="entry name" value="Proline racemase"/>
    <property type="match status" value="1"/>
</dbReference>
<dbReference type="AlphaFoldDB" id="A0AAC9ANA1"/>
<gene>
    <name evidence="2" type="ORF">AXH35_05360</name>
</gene>
<evidence type="ECO:0000313" key="3">
    <source>
        <dbReference type="Proteomes" id="UP000075221"/>
    </source>
</evidence>
<dbReference type="Pfam" id="PF05544">
    <property type="entry name" value="Pro_racemase"/>
    <property type="match status" value="1"/>
</dbReference>
<dbReference type="Gene3D" id="3.10.310.10">
    <property type="entry name" value="Diaminopimelate Epimerase, Chain A, domain 1"/>
    <property type="match status" value="2"/>
</dbReference>
<accession>A0AAC9ANA1</accession>
<dbReference type="PANTHER" id="PTHR33442">
    <property type="entry name" value="TRANS-3-HYDROXY-L-PROLINE DEHYDRATASE"/>
    <property type="match status" value="1"/>
</dbReference>
<organism evidence="2 3">
    <name type="scientific">Acidipropionibacterium acidipropionici</name>
    <dbReference type="NCBI Taxonomy" id="1748"/>
    <lineage>
        <taxon>Bacteria</taxon>
        <taxon>Bacillati</taxon>
        <taxon>Actinomycetota</taxon>
        <taxon>Actinomycetes</taxon>
        <taxon>Propionibacteriales</taxon>
        <taxon>Propionibacteriaceae</taxon>
        <taxon>Acidipropionibacterium</taxon>
    </lineage>
</organism>
<evidence type="ECO:0000256" key="1">
    <source>
        <dbReference type="ARBA" id="ARBA00007529"/>
    </source>
</evidence>
<reference evidence="2 3" key="1">
    <citation type="submission" date="2016-02" db="EMBL/GenBank/DDBJ databases">
        <title>Complete Genome Sequence of Propionibacterium acidipropionici ATCC 55737.</title>
        <authorList>
            <person name="Luna Flores C.H."/>
            <person name="Nielsen L.K."/>
            <person name="Marcellin E."/>
        </authorList>
    </citation>
    <scope>NUCLEOTIDE SEQUENCE [LARGE SCALE GENOMIC DNA]</scope>
    <source>
        <strain evidence="2 3">ATCC 55737</strain>
    </source>
</reference>
<dbReference type="EMBL" id="CP014352">
    <property type="protein sequence ID" value="AMS04976.1"/>
    <property type="molecule type" value="Genomic_DNA"/>
</dbReference>
<dbReference type="RefSeq" id="WP_062819270.1">
    <property type="nucleotide sequence ID" value="NZ_CP014352.1"/>
</dbReference>
<sequence>MSAPGRTLVPESAASFYASTSAAVMSLLERARLGDSPRMTTVESHTQGEPTRIVVGGLPDFHEASAIAVRNRLEAEFDPVRRLLMLEPRGHRNMFGAFLFRPTRPDADLGVVYSHSGGFSNMCGHGSIGVGTFAVESGLVTGHYDSLAEIRHDDVDVRLDTPAGLVVVSVHVRAGRVTGATVSNVPAFVAESNVTLELDRPGLPEVKATIAFGGNFFALVNADGLGIDISARNSRAVADLGMSVLRAARAQVQVSHPLLDISGVDLVELGSVLPQERHYRNGVVFGDRQLDRSPCGTGTSAKLALFLERGDMELGDKGVFSSITGSEFTGEAVAQAAVGRYEAFVPRITGRAYTTGVSTFVLDEDDIYPQGFLL</sequence>
<comment type="similarity">
    <text evidence="1">Belongs to the proline racemase family.</text>
</comment>
<dbReference type="Proteomes" id="UP000075221">
    <property type="component" value="Chromosome"/>
</dbReference>
<name>A0AAC9ANA1_9ACTN</name>
<evidence type="ECO:0000313" key="2">
    <source>
        <dbReference type="EMBL" id="AMS04976.1"/>
    </source>
</evidence>
<dbReference type="SUPFAM" id="SSF54506">
    <property type="entry name" value="Diaminopimelate epimerase-like"/>
    <property type="match status" value="1"/>
</dbReference>
<dbReference type="SFLD" id="SFLDS00028">
    <property type="entry name" value="Proline_Racemase"/>
    <property type="match status" value="1"/>
</dbReference>
<protein>
    <submittedName>
        <fullName evidence="2">Proline racemase</fullName>
    </submittedName>
</protein>
<dbReference type="PIRSF" id="PIRSF029792">
    <property type="entry name" value="Pro_racemase"/>
    <property type="match status" value="1"/>
</dbReference>
<dbReference type="PANTHER" id="PTHR33442:SF1">
    <property type="entry name" value="TRANS-3-HYDROXY-L-PROLINE DEHYDRATASE"/>
    <property type="match status" value="1"/>
</dbReference>